<organism evidence="1 2">
    <name type="scientific">Yersinia intermedia</name>
    <dbReference type="NCBI Taxonomy" id="631"/>
    <lineage>
        <taxon>Bacteria</taxon>
        <taxon>Pseudomonadati</taxon>
        <taxon>Pseudomonadota</taxon>
        <taxon>Gammaproteobacteria</taxon>
        <taxon>Enterobacterales</taxon>
        <taxon>Yersiniaceae</taxon>
        <taxon>Yersinia</taxon>
    </lineage>
</organism>
<dbReference type="Proteomes" id="UP000043316">
    <property type="component" value="Unassembled WGS sequence"/>
</dbReference>
<sequence length="31" mass="3513">MTPLILTKAILERRIPEFQGKGPSYWAIVAL</sequence>
<dbReference type="EMBL" id="CWJI01000012">
    <property type="protein sequence ID" value="CRY56319.1"/>
    <property type="molecule type" value="Genomic_DNA"/>
</dbReference>
<reference evidence="2" key="1">
    <citation type="submission" date="2015-03" db="EMBL/GenBank/DDBJ databases">
        <authorList>
            <consortium name="Pathogen Informatics"/>
        </authorList>
    </citation>
    <scope>NUCLEOTIDE SEQUENCE [LARGE SCALE GENOMIC DNA]</scope>
    <source>
        <strain evidence="2">R148</strain>
    </source>
</reference>
<evidence type="ECO:0000313" key="2">
    <source>
        <dbReference type="Proteomes" id="UP000043316"/>
    </source>
</evidence>
<evidence type="ECO:0000313" key="1">
    <source>
        <dbReference type="EMBL" id="CRY56319.1"/>
    </source>
</evidence>
<proteinExistence type="predicted"/>
<accession>A0A0H5LYP4</accession>
<dbReference type="AlphaFoldDB" id="A0A0H5LYP4"/>
<protein>
    <submittedName>
        <fullName evidence="1">Uncharacterized protein</fullName>
    </submittedName>
</protein>
<gene>
    <name evidence="1" type="ORF">ERS008476_03358</name>
</gene>
<name>A0A0H5LYP4_YERIN</name>